<comment type="caution">
    <text evidence="1">The sequence shown here is derived from an EMBL/GenBank/DDBJ whole genome shotgun (WGS) entry which is preliminary data.</text>
</comment>
<reference evidence="1" key="1">
    <citation type="submission" date="2021-06" db="EMBL/GenBank/DDBJ databases">
        <authorList>
            <person name="Kallberg Y."/>
            <person name="Tangrot J."/>
            <person name="Rosling A."/>
        </authorList>
    </citation>
    <scope>NUCLEOTIDE SEQUENCE</scope>
    <source>
        <strain evidence="1">FL130A</strain>
    </source>
</reference>
<dbReference type="AlphaFoldDB" id="A0A9N8Z6R0"/>
<sequence>MVYLKQIEDDTDDLREWINLSDEDLTPVTEDNMDELLLYDVQ</sequence>
<evidence type="ECO:0000313" key="1">
    <source>
        <dbReference type="EMBL" id="CAG8480001.1"/>
    </source>
</evidence>
<dbReference type="EMBL" id="CAJVPS010000355">
    <property type="protein sequence ID" value="CAG8480001.1"/>
    <property type="molecule type" value="Genomic_DNA"/>
</dbReference>
<keyword evidence="2" id="KW-1185">Reference proteome</keyword>
<dbReference type="Proteomes" id="UP000789508">
    <property type="component" value="Unassembled WGS sequence"/>
</dbReference>
<accession>A0A9N8Z6R0</accession>
<proteinExistence type="predicted"/>
<evidence type="ECO:0000313" key="2">
    <source>
        <dbReference type="Proteomes" id="UP000789508"/>
    </source>
</evidence>
<organism evidence="1 2">
    <name type="scientific">Ambispora leptoticha</name>
    <dbReference type="NCBI Taxonomy" id="144679"/>
    <lineage>
        <taxon>Eukaryota</taxon>
        <taxon>Fungi</taxon>
        <taxon>Fungi incertae sedis</taxon>
        <taxon>Mucoromycota</taxon>
        <taxon>Glomeromycotina</taxon>
        <taxon>Glomeromycetes</taxon>
        <taxon>Archaeosporales</taxon>
        <taxon>Ambisporaceae</taxon>
        <taxon>Ambispora</taxon>
    </lineage>
</organism>
<name>A0A9N8Z6R0_9GLOM</name>
<dbReference type="OrthoDB" id="2442205at2759"/>
<protein>
    <submittedName>
        <fullName evidence="1">6387_t:CDS:1</fullName>
    </submittedName>
</protein>
<gene>
    <name evidence="1" type="ORF">ALEPTO_LOCUS2440</name>
</gene>